<sequence>MQTTISFLSLLAASAVASPVSETVSDLSSRTLASISSDPFLAACQRATNCETYTDPSGLQRIRFKAGMEPGSDDYDKRVGNLAKRDTTDAPGYPKTQVTVGDATLWWGCGVDPVQTINNLSSICATSGECVSNSPWTLPIEYVTPDSDPEQSATLTLTATGGYPSWLRNGLVGAMQQAAGAKGLITWDRGQSFGSNDITGKRDTGPEDDPTDYTDGPEGKCDVASFTSYFGLQILQDADTIIGHIDMVASVPDLQSGLCAALGGVTALTGAVASMFPEGAPYAGILGAITAGCQMAPTAS</sequence>
<evidence type="ECO:0000313" key="3">
    <source>
        <dbReference type="EMBL" id="CAF9939444.1"/>
    </source>
</evidence>
<evidence type="ECO:0000256" key="1">
    <source>
        <dbReference type="SAM" id="MobiDB-lite"/>
    </source>
</evidence>
<proteinExistence type="predicted"/>
<organism evidence="3 4">
    <name type="scientific">Imshaugia aleurites</name>
    <dbReference type="NCBI Taxonomy" id="172621"/>
    <lineage>
        <taxon>Eukaryota</taxon>
        <taxon>Fungi</taxon>
        <taxon>Dikarya</taxon>
        <taxon>Ascomycota</taxon>
        <taxon>Pezizomycotina</taxon>
        <taxon>Lecanoromycetes</taxon>
        <taxon>OSLEUM clade</taxon>
        <taxon>Lecanoromycetidae</taxon>
        <taxon>Lecanorales</taxon>
        <taxon>Lecanorineae</taxon>
        <taxon>Parmeliaceae</taxon>
        <taxon>Imshaugia</taxon>
    </lineage>
</organism>
<comment type="caution">
    <text evidence="3">The sequence shown here is derived from an EMBL/GenBank/DDBJ whole genome shotgun (WGS) entry which is preliminary data.</text>
</comment>
<evidence type="ECO:0000256" key="2">
    <source>
        <dbReference type="SAM" id="SignalP"/>
    </source>
</evidence>
<dbReference type="Proteomes" id="UP000664534">
    <property type="component" value="Unassembled WGS sequence"/>
</dbReference>
<gene>
    <name evidence="3" type="ORF">IMSHALPRED_001349</name>
</gene>
<dbReference type="OrthoDB" id="4704201at2759"/>
<keyword evidence="2" id="KW-0732">Signal</keyword>
<accession>A0A8H3J2D4</accession>
<evidence type="ECO:0000313" key="4">
    <source>
        <dbReference type="Proteomes" id="UP000664534"/>
    </source>
</evidence>
<protein>
    <submittedName>
        <fullName evidence="3">Uncharacterized protein</fullName>
    </submittedName>
</protein>
<name>A0A8H3J2D4_9LECA</name>
<keyword evidence="4" id="KW-1185">Reference proteome</keyword>
<dbReference type="AlphaFoldDB" id="A0A8H3J2D4"/>
<dbReference type="EMBL" id="CAJPDT010000119">
    <property type="protein sequence ID" value="CAF9939444.1"/>
    <property type="molecule type" value="Genomic_DNA"/>
</dbReference>
<reference evidence="3" key="1">
    <citation type="submission" date="2021-03" db="EMBL/GenBank/DDBJ databases">
        <authorList>
            <person name="Tagirdzhanova G."/>
        </authorList>
    </citation>
    <scope>NUCLEOTIDE SEQUENCE</scope>
</reference>
<feature type="chain" id="PRO_5034559011" evidence="2">
    <location>
        <begin position="18"/>
        <end position="300"/>
    </location>
</feature>
<feature type="region of interest" description="Disordered" evidence="1">
    <location>
        <begin position="195"/>
        <end position="215"/>
    </location>
</feature>
<feature type="signal peptide" evidence="2">
    <location>
        <begin position="1"/>
        <end position="17"/>
    </location>
</feature>